<organism evidence="1 2">
    <name type="scientific">Kribbella speibonae</name>
    <dbReference type="NCBI Taxonomy" id="1572660"/>
    <lineage>
        <taxon>Bacteria</taxon>
        <taxon>Bacillati</taxon>
        <taxon>Actinomycetota</taxon>
        <taxon>Actinomycetes</taxon>
        <taxon>Propionibacteriales</taxon>
        <taxon>Kribbellaceae</taxon>
        <taxon>Kribbella</taxon>
    </lineage>
</organism>
<protein>
    <submittedName>
        <fullName evidence="1">Uncharacterized protein</fullName>
    </submittedName>
</protein>
<proteinExistence type="predicted"/>
<reference evidence="1 2" key="1">
    <citation type="submission" date="2019-02" db="EMBL/GenBank/DDBJ databases">
        <title>Kribbella capetownensis sp. nov. and Kribbella speibonae sp. nov., isolated from soil.</title>
        <authorList>
            <person name="Curtis S.M."/>
            <person name="Norton I."/>
            <person name="Everest G.J."/>
            <person name="Meyers P.R."/>
        </authorList>
    </citation>
    <scope>NUCLEOTIDE SEQUENCE [LARGE SCALE GENOMIC DNA]</scope>
    <source>
        <strain evidence="1 2">SK5</strain>
    </source>
</reference>
<gene>
    <name evidence="1" type="ORF">E0H58_10125</name>
</gene>
<sequence length="115" mass="12027">MSDVVNDAAHVLVPLLAAGANAAVEEASKAAGKKFAEAVGSVIEPIRKALRRDPKEPEVAAALQSALADGTIRIADLEEIVQLSRHRAGSTTANISGDVKNLLTDPVFNKPVTFE</sequence>
<accession>A0ABY2A804</accession>
<dbReference type="EMBL" id="SJJY01000002">
    <property type="protein sequence ID" value="TCC24582.1"/>
    <property type="molecule type" value="Genomic_DNA"/>
</dbReference>
<evidence type="ECO:0000313" key="1">
    <source>
        <dbReference type="EMBL" id="TCC24582.1"/>
    </source>
</evidence>
<keyword evidence="2" id="KW-1185">Reference proteome</keyword>
<comment type="caution">
    <text evidence="1">The sequence shown here is derived from an EMBL/GenBank/DDBJ whole genome shotgun (WGS) entry which is preliminary data.</text>
</comment>
<dbReference type="RefSeq" id="WP_131461075.1">
    <property type="nucleotide sequence ID" value="NZ_SJJY01000002.1"/>
</dbReference>
<evidence type="ECO:0000313" key="2">
    <source>
        <dbReference type="Proteomes" id="UP000292385"/>
    </source>
</evidence>
<name>A0ABY2A804_9ACTN</name>
<dbReference type="Proteomes" id="UP000292385">
    <property type="component" value="Unassembled WGS sequence"/>
</dbReference>